<organism evidence="1 2">
    <name type="scientific">Armillaria ostoyae</name>
    <name type="common">Armillaria root rot fungus</name>
    <dbReference type="NCBI Taxonomy" id="47428"/>
    <lineage>
        <taxon>Eukaryota</taxon>
        <taxon>Fungi</taxon>
        <taxon>Dikarya</taxon>
        <taxon>Basidiomycota</taxon>
        <taxon>Agaricomycotina</taxon>
        <taxon>Agaricomycetes</taxon>
        <taxon>Agaricomycetidae</taxon>
        <taxon>Agaricales</taxon>
        <taxon>Marasmiineae</taxon>
        <taxon>Physalacriaceae</taxon>
        <taxon>Armillaria</taxon>
    </lineage>
</organism>
<dbReference type="OMA" id="MHPDQDD"/>
<dbReference type="AlphaFoldDB" id="A0A284RHU9"/>
<keyword evidence="2" id="KW-1185">Reference proteome</keyword>
<reference evidence="2" key="1">
    <citation type="journal article" date="2017" name="Nat. Ecol. Evol.">
        <title>Genome expansion and lineage-specific genetic innovations in the forest pathogenic fungi Armillaria.</title>
        <authorList>
            <person name="Sipos G."/>
            <person name="Prasanna A.N."/>
            <person name="Walter M.C."/>
            <person name="O'Connor E."/>
            <person name="Balint B."/>
            <person name="Krizsan K."/>
            <person name="Kiss B."/>
            <person name="Hess J."/>
            <person name="Varga T."/>
            <person name="Slot J."/>
            <person name="Riley R."/>
            <person name="Boka B."/>
            <person name="Rigling D."/>
            <person name="Barry K."/>
            <person name="Lee J."/>
            <person name="Mihaltcheva S."/>
            <person name="LaButti K."/>
            <person name="Lipzen A."/>
            <person name="Waldron R."/>
            <person name="Moloney N.M."/>
            <person name="Sperisen C."/>
            <person name="Kredics L."/>
            <person name="Vagvoelgyi C."/>
            <person name="Patrignani A."/>
            <person name="Fitzpatrick D."/>
            <person name="Nagy I."/>
            <person name="Doyle S."/>
            <person name="Anderson J.B."/>
            <person name="Grigoriev I.V."/>
            <person name="Gueldener U."/>
            <person name="Muensterkoetter M."/>
            <person name="Nagy L.G."/>
        </authorList>
    </citation>
    <scope>NUCLEOTIDE SEQUENCE [LARGE SCALE GENOMIC DNA]</scope>
    <source>
        <strain evidence="2">C18/9</strain>
    </source>
</reference>
<name>A0A284RHU9_ARMOS</name>
<proteinExistence type="predicted"/>
<evidence type="ECO:0000313" key="1">
    <source>
        <dbReference type="EMBL" id="SJL08338.1"/>
    </source>
</evidence>
<sequence>MHSLTSHLRIMDMTVPGNMHPDQDDDAWAQGVVTVLTATAADDGAHGSLSGDDMVMLNSPLSIHPTSPLPSAISSPVAKKLVKLAVPTYTSTCHKLLLISKTAKKAPAVKPKTALALLKGKASTLPVPPAAGSGPSVPLTNALTVCGSVVEMTTAGASEGVGETITDSSVATRDNALVSQLSDVHKYISNVRSAQLPVQNASMAEDLHTLGESIVSFIDATEGHFSSFQAVLNTITERITTSAAPEPVCAPPVPMYFPAAPPKCSVPTAATAAIMAAPIPVIYMPSLPSPRSTPLPKLKLLTLQRRSYSTLQPWDQSVASKTTIFCVLVEEACSIVFCDDPSGLNFHDVPDIRHINPTSLIITFKFPKDATDFLSAFSLPSHSEHFQHLKAEFVGDLHHPNDRPTMDDICGPPVSVLSSVPPPSGYDNYAHS</sequence>
<gene>
    <name evidence="1" type="ORF">ARMOST_11701</name>
</gene>
<dbReference type="OrthoDB" id="10525100at2759"/>
<accession>A0A284RHU9</accession>
<evidence type="ECO:0000313" key="2">
    <source>
        <dbReference type="Proteomes" id="UP000219338"/>
    </source>
</evidence>
<dbReference type="EMBL" id="FUEG01000009">
    <property type="protein sequence ID" value="SJL08338.1"/>
    <property type="molecule type" value="Genomic_DNA"/>
</dbReference>
<dbReference type="Proteomes" id="UP000219338">
    <property type="component" value="Unassembled WGS sequence"/>
</dbReference>
<protein>
    <submittedName>
        <fullName evidence="1">Uncharacterized protein</fullName>
    </submittedName>
</protein>